<gene>
    <name evidence="8" type="ORF">SAMN05661003_11539</name>
</gene>
<dbReference type="PANTHER" id="PTHR11904">
    <property type="entry name" value="METHYLTHIOADENOSINE/PURINE NUCLEOSIDE PHOSPHORYLASE"/>
    <property type="match status" value="1"/>
</dbReference>
<evidence type="ECO:0000256" key="1">
    <source>
        <dbReference type="ARBA" id="ARBA00005058"/>
    </source>
</evidence>
<dbReference type="GO" id="GO:0005737">
    <property type="term" value="C:cytoplasm"/>
    <property type="evidence" value="ECO:0007669"/>
    <property type="project" value="TreeGrafter"/>
</dbReference>
<dbReference type="RefSeq" id="WP_092079765.1">
    <property type="nucleotide sequence ID" value="NZ_FNAQ01000015.1"/>
</dbReference>
<dbReference type="AlphaFoldDB" id="A0A1G7DUA6"/>
<dbReference type="EC" id="2.4.2.1" evidence="3"/>
<protein>
    <recommendedName>
        <fullName evidence="3">purine-nucleoside phosphorylase</fullName>
        <ecNumber evidence="3">2.4.2.1</ecNumber>
    </recommendedName>
    <alternativeName>
        <fullName evidence="6">Inosine-guanosine phosphorylase</fullName>
    </alternativeName>
</protein>
<name>A0A1G7DUA6_9BACT</name>
<reference evidence="9" key="1">
    <citation type="submission" date="2016-10" db="EMBL/GenBank/DDBJ databases">
        <authorList>
            <person name="Varghese N."/>
            <person name="Submissions S."/>
        </authorList>
    </citation>
    <scope>NUCLEOTIDE SEQUENCE [LARGE SCALE GENOMIC DNA]</scope>
    <source>
        <strain evidence="9">DSM 8987</strain>
    </source>
</reference>
<dbReference type="InterPro" id="IPR011268">
    <property type="entry name" value="Purine_phosphorylase"/>
</dbReference>
<dbReference type="SUPFAM" id="SSF53167">
    <property type="entry name" value="Purine and uridine phosphorylases"/>
    <property type="match status" value="1"/>
</dbReference>
<dbReference type="Gene3D" id="3.40.50.1580">
    <property type="entry name" value="Nucleoside phosphorylase domain"/>
    <property type="match status" value="1"/>
</dbReference>
<comment type="similarity">
    <text evidence="2">Belongs to the PNP/MTAP phosphorylase family.</text>
</comment>
<organism evidence="8 9">
    <name type="scientific">Desulfuromonas thiophila</name>
    <dbReference type="NCBI Taxonomy" id="57664"/>
    <lineage>
        <taxon>Bacteria</taxon>
        <taxon>Pseudomonadati</taxon>
        <taxon>Thermodesulfobacteriota</taxon>
        <taxon>Desulfuromonadia</taxon>
        <taxon>Desulfuromonadales</taxon>
        <taxon>Desulfuromonadaceae</taxon>
        <taxon>Desulfuromonas</taxon>
    </lineage>
</organism>
<accession>A0A1G7DUA6</accession>
<comment type="pathway">
    <text evidence="1">Purine metabolism; purine nucleoside salvage.</text>
</comment>
<keyword evidence="9" id="KW-1185">Reference proteome</keyword>
<feature type="domain" description="Nucleoside phosphorylase" evidence="7">
    <location>
        <begin position="25"/>
        <end position="264"/>
    </location>
</feature>
<evidence type="ECO:0000256" key="6">
    <source>
        <dbReference type="ARBA" id="ARBA00031036"/>
    </source>
</evidence>
<dbReference type="EMBL" id="FNAQ01000015">
    <property type="protein sequence ID" value="SDE54535.1"/>
    <property type="molecule type" value="Genomic_DNA"/>
</dbReference>
<evidence type="ECO:0000256" key="5">
    <source>
        <dbReference type="ARBA" id="ARBA00022679"/>
    </source>
</evidence>
<dbReference type="UniPathway" id="UPA00606"/>
<proteinExistence type="inferred from homology"/>
<dbReference type="Pfam" id="PF01048">
    <property type="entry name" value="PNP_UDP_1"/>
    <property type="match status" value="1"/>
</dbReference>
<evidence type="ECO:0000313" key="8">
    <source>
        <dbReference type="EMBL" id="SDE54535.1"/>
    </source>
</evidence>
<sequence length="272" mass="28730">MSVPAADQELVCGCPELAHWPRCDLAVVLGSGFAPLLEQLPLEACCDYSHLTPVSAVAGHRLEVVRTRLAGRQVALFAGRLHLYQGLTAWQAGLPVRLAAALGCRRILLTNACGALSSAIAPGDFALIRDHINLQGDNPLRGLTGDIFVDLSQLYCQELHAIWQPLFAAAGLQLHQAVLAAVTGPSYETAAEVRFLRAAGADLVSMSLAGEAILARYLGMEVAGLSLATNPATGLTPQPLAHAEVLDWAGRRASALARLLPQLLACWPEPSA</sequence>
<dbReference type="NCBIfam" id="TIGR01697">
    <property type="entry name" value="PNPH-PUNA-XAPA"/>
    <property type="match status" value="1"/>
</dbReference>
<dbReference type="GO" id="GO:0009116">
    <property type="term" value="P:nucleoside metabolic process"/>
    <property type="evidence" value="ECO:0007669"/>
    <property type="project" value="InterPro"/>
</dbReference>
<dbReference type="PANTHER" id="PTHR11904:SF9">
    <property type="entry name" value="PURINE NUCLEOSIDE PHOSPHORYLASE-RELATED"/>
    <property type="match status" value="1"/>
</dbReference>
<keyword evidence="5" id="KW-0808">Transferase</keyword>
<dbReference type="OrthoDB" id="1523230at2"/>
<dbReference type="InterPro" id="IPR035994">
    <property type="entry name" value="Nucleoside_phosphorylase_sf"/>
</dbReference>
<evidence type="ECO:0000259" key="7">
    <source>
        <dbReference type="Pfam" id="PF01048"/>
    </source>
</evidence>
<evidence type="ECO:0000256" key="4">
    <source>
        <dbReference type="ARBA" id="ARBA00022676"/>
    </source>
</evidence>
<evidence type="ECO:0000256" key="2">
    <source>
        <dbReference type="ARBA" id="ARBA00006751"/>
    </source>
</evidence>
<dbReference type="STRING" id="57664.SAMN05661003_11539"/>
<dbReference type="NCBIfam" id="NF006054">
    <property type="entry name" value="PRK08202.1"/>
    <property type="match status" value="1"/>
</dbReference>
<dbReference type="Proteomes" id="UP000243205">
    <property type="component" value="Unassembled WGS sequence"/>
</dbReference>
<keyword evidence="4" id="KW-0328">Glycosyltransferase</keyword>
<evidence type="ECO:0000256" key="3">
    <source>
        <dbReference type="ARBA" id="ARBA00011886"/>
    </source>
</evidence>
<dbReference type="InterPro" id="IPR000845">
    <property type="entry name" value="Nucleoside_phosphorylase_d"/>
</dbReference>
<dbReference type="GO" id="GO:0004731">
    <property type="term" value="F:purine-nucleoside phosphorylase activity"/>
    <property type="evidence" value="ECO:0007669"/>
    <property type="project" value="UniProtKB-EC"/>
</dbReference>
<dbReference type="CDD" id="cd09009">
    <property type="entry name" value="PNP-EcPNPII_like"/>
    <property type="match status" value="1"/>
</dbReference>
<evidence type="ECO:0000313" key="9">
    <source>
        <dbReference type="Proteomes" id="UP000243205"/>
    </source>
</evidence>